<proteinExistence type="predicted"/>
<dbReference type="Proteomes" id="UP000298030">
    <property type="component" value="Unassembled WGS sequence"/>
</dbReference>
<name>A0A4Y7TWG1_COPMI</name>
<reference evidence="1 2" key="1">
    <citation type="journal article" date="2019" name="Nat. Ecol. Evol.">
        <title>Megaphylogeny resolves global patterns of mushroom evolution.</title>
        <authorList>
            <person name="Varga T."/>
            <person name="Krizsan K."/>
            <person name="Foldi C."/>
            <person name="Dima B."/>
            <person name="Sanchez-Garcia M."/>
            <person name="Sanchez-Ramirez S."/>
            <person name="Szollosi G.J."/>
            <person name="Szarkandi J.G."/>
            <person name="Papp V."/>
            <person name="Albert L."/>
            <person name="Andreopoulos W."/>
            <person name="Angelini C."/>
            <person name="Antonin V."/>
            <person name="Barry K.W."/>
            <person name="Bougher N.L."/>
            <person name="Buchanan P."/>
            <person name="Buyck B."/>
            <person name="Bense V."/>
            <person name="Catcheside P."/>
            <person name="Chovatia M."/>
            <person name="Cooper J."/>
            <person name="Damon W."/>
            <person name="Desjardin D."/>
            <person name="Finy P."/>
            <person name="Geml J."/>
            <person name="Haridas S."/>
            <person name="Hughes K."/>
            <person name="Justo A."/>
            <person name="Karasinski D."/>
            <person name="Kautmanova I."/>
            <person name="Kiss B."/>
            <person name="Kocsube S."/>
            <person name="Kotiranta H."/>
            <person name="LaButti K.M."/>
            <person name="Lechner B.E."/>
            <person name="Liimatainen K."/>
            <person name="Lipzen A."/>
            <person name="Lukacs Z."/>
            <person name="Mihaltcheva S."/>
            <person name="Morgado L.N."/>
            <person name="Niskanen T."/>
            <person name="Noordeloos M.E."/>
            <person name="Ohm R.A."/>
            <person name="Ortiz-Santana B."/>
            <person name="Ovrebo C."/>
            <person name="Racz N."/>
            <person name="Riley R."/>
            <person name="Savchenko A."/>
            <person name="Shiryaev A."/>
            <person name="Soop K."/>
            <person name="Spirin V."/>
            <person name="Szebenyi C."/>
            <person name="Tomsovsky M."/>
            <person name="Tulloss R.E."/>
            <person name="Uehling J."/>
            <person name="Grigoriev I.V."/>
            <person name="Vagvolgyi C."/>
            <person name="Papp T."/>
            <person name="Martin F.M."/>
            <person name="Miettinen O."/>
            <person name="Hibbett D.S."/>
            <person name="Nagy L.G."/>
        </authorList>
    </citation>
    <scope>NUCLEOTIDE SEQUENCE [LARGE SCALE GENOMIC DNA]</scope>
    <source>
        <strain evidence="1 2">FP101781</strain>
    </source>
</reference>
<protein>
    <recommendedName>
        <fullName evidence="3">F-box domain-containing protein</fullName>
    </recommendedName>
</protein>
<sequence length="310" mass="35616">MEDRGRQPFPDVPEDVVRLIFEVATETDYTDCRLEFALISKQVKGWVEPIIYREVEVSSFFHRTIMASDSTKPPDFFARHVKSLMFEMQEDSLVADILERCTSVQSLAVWYNTNPIATYARKALTTYPLSPTHLSLSQIHFKDKDAFLYPIFENVTHLDLSCPDSENDWNWGTLGVLEHLTHLSIDVYARPDDPIRMAENILSSSRQTLRAFKSLAGGDIDPRVVVAPYSAVWTDIDQRFGMTLVYTELFRSWTIPSQGNTLWTRAEQIVRERPQQTDSELASKLSHLTVEERQGPGDDQWKAHQCEVKV</sequence>
<evidence type="ECO:0000313" key="2">
    <source>
        <dbReference type="Proteomes" id="UP000298030"/>
    </source>
</evidence>
<evidence type="ECO:0000313" key="1">
    <source>
        <dbReference type="EMBL" id="TEB38218.1"/>
    </source>
</evidence>
<evidence type="ECO:0008006" key="3">
    <source>
        <dbReference type="Google" id="ProtNLM"/>
    </source>
</evidence>
<gene>
    <name evidence="1" type="ORF">FA13DRAFT_1725871</name>
</gene>
<dbReference type="AlphaFoldDB" id="A0A4Y7TWG1"/>
<organism evidence="1 2">
    <name type="scientific">Coprinellus micaceus</name>
    <name type="common">Glistening ink-cap mushroom</name>
    <name type="synonym">Coprinus micaceus</name>
    <dbReference type="NCBI Taxonomy" id="71717"/>
    <lineage>
        <taxon>Eukaryota</taxon>
        <taxon>Fungi</taxon>
        <taxon>Dikarya</taxon>
        <taxon>Basidiomycota</taxon>
        <taxon>Agaricomycotina</taxon>
        <taxon>Agaricomycetes</taxon>
        <taxon>Agaricomycetidae</taxon>
        <taxon>Agaricales</taxon>
        <taxon>Agaricineae</taxon>
        <taxon>Psathyrellaceae</taxon>
        <taxon>Coprinellus</taxon>
    </lineage>
</organism>
<dbReference type="OrthoDB" id="3145912at2759"/>
<accession>A0A4Y7TWG1</accession>
<dbReference type="EMBL" id="QPFP01000003">
    <property type="protein sequence ID" value="TEB38218.1"/>
    <property type="molecule type" value="Genomic_DNA"/>
</dbReference>
<comment type="caution">
    <text evidence="1">The sequence shown here is derived from an EMBL/GenBank/DDBJ whole genome shotgun (WGS) entry which is preliminary data.</text>
</comment>
<keyword evidence="2" id="KW-1185">Reference proteome</keyword>